<dbReference type="Gene3D" id="3.30.710.10">
    <property type="entry name" value="Potassium Channel Kv1.1, Chain A"/>
    <property type="match status" value="1"/>
</dbReference>
<reference evidence="3" key="1">
    <citation type="submission" date="2016-11" db="UniProtKB">
        <authorList>
            <consortium name="WormBaseParasite"/>
        </authorList>
    </citation>
    <scope>IDENTIFICATION</scope>
</reference>
<dbReference type="CDD" id="cd18316">
    <property type="entry name" value="BTB_POZ_KCTD-like"/>
    <property type="match status" value="1"/>
</dbReference>
<name>A0A1I7ZNI8_9BILA</name>
<organism evidence="2 3">
    <name type="scientific">Steinernema glaseri</name>
    <dbReference type="NCBI Taxonomy" id="37863"/>
    <lineage>
        <taxon>Eukaryota</taxon>
        <taxon>Metazoa</taxon>
        <taxon>Ecdysozoa</taxon>
        <taxon>Nematoda</taxon>
        <taxon>Chromadorea</taxon>
        <taxon>Rhabditida</taxon>
        <taxon>Tylenchina</taxon>
        <taxon>Panagrolaimomorpha</taxon>
        <taxon>Strongyloidoidea</taxon>
        <taxon>Steinernematidae</taxon>
        <taxon>Steinernema</taxon>
    </lineage>
</organism>
<dbReference type="InterPro" id="IPR000210">
    <property type="entry name" value="BTB/POZ_dom"/>
</dbReference>
<feature type="domain" description="BTB" evidence="1">
    <location>
        <begin position="30"/>
        <end position="142"/>
    </location>
</feature>
<evidence type="ECO:0000259" key="1">
    <source>
        <dbReference type="SMART" id="SM00225"/>
    </source>
</evidence>
<dbReference type="InterPro" id="IPR003131">
    <property type="entry name" value="T1-type_BTB"/>
</dbReference>
<evidence type="ECO:0000313" key="2">
    <source>
        <dbReference type="Proteomes" id="UP000095287"/>
    </source>
</evidence>
<dbReference type="Pfam" id="PF02214">
    <property type="entry name" value="BTB_2"/>
    <property type="match status" value="1"/>
</dbReference>
<dbReference type="AlphaFoldDB" id="A0A1I7ZNI8"/>
<dbReference type="GO" id="GO:0051260">
    <property type="term" value="P:protein homooligomerization"/>
    <property type="evidence" value="ECO:0007669"/>
    <property type="project" value="InterPro"/>
</dbReference>
<proteinExistence type="predicted"/>
<accession>A0A1I7ZNI8</accession>
<keyword evidence="2" id="KW-1185">Reference proteome</keyword>
<protein>
    <submittedName>
        <fullName evidence="3">BTB domain-containing protein</fullName>
    </submittedName>
</protein>
<dbReference type="PANTHER" id="PTHR14499:SF136">
    <property type="entry name" value="GH08630P"/>
    <property type="match status" value="1"/>
</dbReference>
<dbReference type="SUPFAM" id="SSF54695">
    <property type="entry name" value="POZ domain"/>
    <property type="match status" value="1"/>
</dbReference>
<evidence type="ECO:0000313" key="3">
    <source>
        <dbReference type="WBParaSite" id="L893_g28338.t1"/>
    </source>
</evidence>
<sequence>MQSRYNSVSKGELAPLELNPPNLQFRHVNGVIELNVGGRNFTTQYQTLLSVPSRFFSNMISLDQRSGRVIINKDYITEDRAGKIFINRDGDLFKYILQYMRDGKRCVLPTDAVTLRQLHREAEFYGIDPLQNLISERLLDEHRTISRKEAVMDDLIEQVHQVAVALRKSAGIPEPRRYQDENIARTPPVYNVDRARHLREDSTSRIF</sequence>
<dbReference type="PANTHER" id="PTHR14499">
    <property type="entry name" value="POTASSIUM CHANNEL TETRAMERIZATION DOMAIN-CONTAINING"/>
    <property type="match status" value="1"/>
</dbReference>
<dbReference type="InterPro" id="IPR011333">
    <property type="entry name" value="SKP1/BTB/POZ_sf"/>
</dbReference>
<dbReference type="Proteomes" id="UP000095287">
    <property type="component" value="Unplaced"/>
</dbReference>
<dbReference type="WBParaSite" id="L893_g28338.t1">
    <property type="protein sequence ID" value="L893_g28338.t1"/>
    <property type="gene ID" value="L893_g28338"/>
</dbReference>
<dbReference type="SMART" id="SM00225">
    <property type="entry name" value="BTB"/>
    <property type="match status" value="1"/>
</dbReference>